<gene>
    <name evidence="1" type="ORF">CINCED_3A008541</name>
</gene>
<dbReference type="OrthoDB" id="6623337at2759"/>
<proteinExistence type="predicted"/>
<name>A0A5E4NQN7_9HEMI</name>
<dbReference type="AlphaFoldDB" id="A0A5E4NQN7"/>
<evidence type="ECO:0000313" key="1">
    <source>
        <dbReference type="EMBL" id="VVC46241.1"/>
    </source>
</evidence>
<protein>
    <submittedName>
        <fullName evidence="1">Uncharacterized protein</fullName>
    </submittedName>
</protein>
<evidence type="ECO:0000313" key="2">
    <source>
        <dbReference type="Proteomes" id="UP000325440"/>
    </source>
</evidence>
<reference evidence="1 2" key="1">
    <citation type="submission" date="2019-08" db="EMBL/GenBank/DDBJ databases">
        <authorList>
            <person name="Alioto T."/>
            <person name="Alioto T."/>
            <person name="Gomez Garrido J."/>
        </authorList>
    </citation>
    <scope>NUCLEOTIDE SEQUENCE [LARGE SCALE GENOMIC DNA]</scope>
</reference>
<sequence length="74" mass="8907">MANTFIYKDRITFGEFYHLYLQLRSDSVLFQAYTRMTSETFDYILEIITPEFDLQTANFQEPISIEKRLLVTIR</sequence>
<dbReference type="Proteomes" id="UP000325440">
    <property type="component" value="Unassembled WGS sequence"/>
</dbReference>
<keyword evidence="2" id="KW-1185">Reference proteome</keyword>
<dbReference type="EMBL" id="CABPRJ010002452">
    <property type="protein sequence ID" value="VVC46241.1"/>
    <property type="molecule type" value="Genomic_DNA"/>
</dbReference>
<organism evidence="1 2">
    <name type="scientific">Cinara cedri</name>
    <dbReference type="NCBI Taxonomy" id="506608"/>
    <lineage>
        <taxon>Eukaryota</taxon>
        <taxon>Metazoa</taxon>
        <taxon>Ecdysozoa</taxon>
        <taxon>Arthropoda</taxon>
        <taxon>Hexapoda</taxon>
        <taxon>Insecta</taxon>
        <taxon>Pterygota</taxon>
        <taxon>Neoptera</taxon>
        <taxon>Paraneoptera</taxon>
        <taxon>Hemiptera</taxon>
        <taxon>Sternorrhyncha</taxon>
        <taxon>Aphidomorpha</taxon>
        <taxon>Aphidoidea</taxon>
        <taxon>Aphididae</taxon>
        <taxon>Lachninae</taxon>
        <taxon>Cinara</taxon>
    </lineage>
</organism>
<accession>A0A5E4NQN7</accession>